<keyword evidence="1" id="KW-0560">Oxidoreductase</keyword>
<feature type="domain" description="Enoyl reductase (ER)" evidence="2">
    <location>
        <begin position="20"/>
        <end position="332"/>
    </location>
</feature>
<keyword evidence="4" id="KW-1185">Reference proteome</keyword>
<dbReference type="EMBL" id="VIVK01000001">
    <property type="protein sequence ID" value="TWD79160.1"/>
    <property type="molecule type" value="Genomic_DNA"/>
</dbReference>
<organism evidence="3 4">
    <name type="scientific">Kribbella amoyensis</name>
    <dbReference type="NCBI Taxonomy" id="996641"/>
    <lineage>
        <taxon>Bacteria</taxon>
        <taxon>Bacillati</taxon>
        <taxon>Actinomycetota</taxon>
        <taxon>Actinomycetes</taxon>
        <taxon>Propionibacteriales</taxon>
        <taxon>Kribbellaceae</taxon>
        <taxon>Kribbella</taxon>
    </lineage>
</organism>
<name>A0A561BJY1_9ACTN</name>
<dbReference type="SUPFAM" id="SSF50129">
    <property type="entry name" value="GroES-like"/>
    <property type="match status" value="1"/>
</dbReference>
<evidence type="ECO:0000313" key="4">
    <source>
        <dbReference type="Proteomes" id="UP000318380"/>
    </source>
</evidence>
<dbReference type="PANTHER" id="PTHR43205:SF7">
    <property type="entry name" value="PROSTAGLANDIN REDUCTASE 1"/>
    <property type="match status" value="1"/>
</dbReference>
<dbReference type="PANTHER" id="PTHR43205">
    <property type="entry name" value="PROSTAGLANDIN REDUCTASE"/>
    <property type="match status" value="1"/>
</dbReference>
<sequence length="334" mass="34745">MNQPLSGQEVRLAARPHGEPTPADFELTTAPVPVPKAGQVLVRNTWISVDPYMRGRMDEVTGGLPPFRIGEVMDGGALGEVIASEADGIPVGATVSHFLGWREYAVVDAADALVVDTTVAPPESYLGVLGVTGLTAYAALTRIVQVREGDIVFVSAAAGAVGSVAGQVAKQLGAARVIGSAGGPLKAKKLIEDFGFDVALDYWAGDLAGQLRAAAPDGLDVYLDNVGGDHLRAAIDNLRPHGRAALIGSVSGYNTAVPAPDNLLDVVYKSLTLRGIQVTDHFDLLGEYVGRAVRWLADGRLRAESTVVDGLAEAPGALIGVLRGANTGKMLVRI</sequence>
<dbReference type="FunFam" id="3.40.50.720:FF:000121">
    <property type="entry name" value="Prostaglandin reductase 2"/>
    <property type="match status" value="1"/>
</dbReference>
<dbReference type="Gene3D" id="3.40.50.720">
    <property type="entry name" value="NAD(P)-binding Rossmann-like Domain"/>
    <property type="match status" value="1"/>
</dbReference>
<dbReference type="Proteomes" id="UP000318380">
    <property type="component" value="Unassembled WGS sequence"/>
</dbReference>
<reference evidence="3 4" key="1">
    <citation type="submission" date="2019-06" db="EMBL/GenBank/DDBJ databases">
        <title>Sequencing the genomes of 1000 actinobacteria strains.</title>
        <authorList>
            <person name="Klenk H.-P."/>
        </authorList>
    </citation>
    <scope>NUCLEOTIDE SEQUENCE [LARGE SCALE GENOMIC DNA]</scope>
    <source>
        <strain evidence="3 4">DSM 24683</strain>
    </source>
</reference>
<dbReference type="InterPro" id="IPR041694">
    <property type="entry name" value="ADH_N_2"/>
</dbReference>
<dbReference type="InterPro" id="IPR011032">
    <property type="entry name" value="GroES-like_sf"/>
</dbReference>
<dbReference type="InterPro" id="IPR013149">
    <property type="entry name" value="ADH-like_C"/>
</dbReference>
<evidence type="ECO:0000256" key="1">
    <source>
        <dbReference type="ARBA" id="ARBA00023002"/>
    </source>
</evidence>
<dbReference type="GO" id="GO:0016628">
    <property type="term" value="F:oxidoreductase activity, acting on the CH-CH group of donors, NAD or NADP as acceptor"/>
    <property type="evidence" value="ECO:0007669"/>
    <property type="project" value="InterPro"/>
</dbReference>
<dbReference type="AlphaFoldDB" id="A0A561BJY1"/>
<dbReference type="InterPro" id="IPR036291">
    <property type="entry name" value="NAD(P)-bd_dom_sf"/>
</dbReference>
<dbReference type="Gene3D" id="3.90.180.10">
    <property type="entry name" value="Medium-chain alcohol dehydrogenases, catalytic domain"/>
    <property type="match status" value="1"/>
</dbReference>
<dbReference type="Pfam" id="PF00107">
    <property type="entry name" value="ADH_zinc_N"/>
    <property type="match status" value="1"/>
</dbReference>
<gene>
    <name evidence="3" type="ORF">FB561_0215</name>
</gene>
<dbReference type="InterPro" id="IPR045010">
    <property type="entry name" value="MDR_fam"/>
</dbReference>
<dbReference type="SUPFAM" id="SSF51735">
    <property type="entry name" value="NAD(P)-binding Rossmann-fold domains"/>
    <property type="match status" value="1"/>
</dbReference>
<dbReference type="OrthoDB" id="9805663at2"/>
<comment type="caution">
    <text evidence="3">The sequence shown here is derived from an EMBL/GenBank/DDBJ whole genome shotgun (WGS) entry which is preliminary data.</text>
</comment>
<dbReference type="Pfam" id="PF16884">
    <property type="entry name" value="ADH_N_2"/>
    <property type="match status" value="1"/>
</dbReference>
<evidence type="ECO:0000259" key="2">
    <source>
        <dbReference type="SMART" id="SM00829"/>
    </source>
</evidence>
<protein>
    <recommendedName>
        <fullName evidence="2">Enoyl reductase (ER) domain-containing protein</fullName>
    </recommendedName>
</protein>
<dbReference type="CDD" id="cd05288">
    <property type="entry name" value="PGDH"/>
    <property type="match status" value="1"/>
</dbReference>
<dbReference type="SMART" id="SM00829">
    <property type="entry name" value="PKS_ER"/>
    <property type="match status" value="1"/>
</dbReference>
<evidence type="ECO:0000313" key="3">
    <source>
        <dbReference type="EMBL" id="TWD79160.1"/>
    </source>
</evidence>
<accession>A0A561BJY1</accession>
<dbReference type="RefSeq" id="WP_145802036.1">
    <property type="nucleotide sequence ID" value="NZ_VIVK01000001.1"/>
</dbReference>
<proteinExistence type="predicted"/>
<dbReference type="InterPro" id="IPR020843">
    <property type="entry name" value="ER"/>
</dbReference>